<name>A0AAE0WLJ7_9PEZI</name>
<reference evidence="1" key="1">
    <citation type="submission" date="2023-07" db="EMBL/GenBank/DDBJ databases">
        <title>Black Yeasts Isolated from many extreme environments.</title>
        <authorList>
            <person name="Coleine C."/>
            <person name="Stajich J.E."/>
            <person name="Selbmann L."/>
        </authorList>
    </citation>
    <scope>NUCLEOTIDE SEQUENCE</scope>
    <source>
        <strain evidence="1">CCFEE 5485</strain>
    </source>
</reference>
<proteinExistence type="predicted"/>
<organism evidence="1 2">
    <name type="scientific">Recurvomyces mirabilis</name>
    <dbReference type="NCBI Taxonomy" id="574656"/>
    <lineage>
        <taxon>Eukaryota</taxon>
        <taxon>Fungi</taxon>
        <taxon>Dikarya</taxon>
        <taxon>Ascomycota</taxon>
        <taxon>Pezizomycotina</taxon>
        <taxon>Dothideomycetes</taxon>
        <taxon>Dothideomycetidae</taxon>
        <taxon>Mycosphaerellales</taxon>
        <taxon>Teratosphaeriaceae</taxon>
        <taxon>Recurvomyces</taxon>
    </lineage>
</organism>
<dbReference type="Proteomes" id="UP001274830">
    <property type="component" value="Unassembled WGS sequence"/>
</dbReference>
<dbReference type="EMBL" id="JAUTXT010000022">
    <property type="protein sequence ID" value="KAK3673919.1"/>
    <property type="molecule type" value="Genomic_DNA"/>
</dbReference>
<gene>
    <name evidence="1" type="ORF">LTR78_006121</name>
</gene>
<protein>
    <submittedName>
        <fullName evidence="1">Uncharacterized protein</fullName>
    </submittedName>
</protein>
<evidence type="ECO:0000313" key="1">
    <source>
        <dbReference type="EMBL" id="KAK3673919.1"/>
    </source>
</evidence>
<comment type="caution">
    <text evidence="1">The sequence shown here is derived from an EMBL/GenBank/DDBJ whole genome shotgun (WGS) entry which is preliminary data.</text>
</comment>
<dbReference type="AlphaFoldDB" id="A0AAE0WLJ7"/>
<accession>A0AAE0WLJ7</accession>
<keyword evidence="2" id="KW-1185">Reference proteome</keyword>
<evidence type="ECO:0000313" key="2">
    <source>
        <dbReference type="Proteomes" id="UP001274830"/>
    </source>
</evidence>
<sequence>MPLTSGSATAPSATAGSGLLAKMKLWFMTRRANHAARKAWRFGAKKDHAAAAAAPTPVAPVPPKTPAAVVPPAIPAAAPKAPVVPAAAPPAAAPAAK</sequence>